<keyword evidence="2" id="KW-1185">Reference proteome</keyword>
<dbReference type="Proteomes" id="UP000266861">
    <property type="component" value="Unassembled WGS sequence"/>
</dbReference>
<organism evidence="1 2">
    <name type="scientific">Diversispora epigaea</name>
    <dbReference type="NCBI Taxonomy" id="1348612"/>
    <lineage>
        <taxon>Eukaryota</taxon>
        <taxon>Fungi</taxon>
        <taxon>Fungi incertae sedis</taxon>
        <taxon>Mucoromycota</taxon>
        <taxon>Glomeromycotina</taxon>
        <taxon>Glomeromycetes</taxon>
        <taxon>Diversisporales</taxon>
        <taxon>Diversisporaceae</taxon>
        <taxon>Diversispora</taxon>
    </lineage>
</organism>
<protein>
    <submittedName>
        <fullName evidence="1">Uncharacterized protein</fullName>
    </submittedName>
</protein>
<gene>
    <name evidence="1" type="ORF">Glove_303g114</name>
</gene>
<dbReference type="OrthoDB" id="2385947at2759"/>
<evidence type="ECO:0000313" key="2">
    <source>
        <dbReference type="Proteomes" id="UP000266861"/>
    </source>
</evidence>
<dbReference type="EMBL" id="PQFF01000277">
    <property type="protein sequence ID" value="RHZ66967.1"/>
    <property type="molecule type" value="Genomic_DNA"/>
</dbReference>
<evidence type="ECO:0000313" key="1">
    <source>
        <dbReference type="EMBL" id="RHZ66967.1"/>
    </source>
</evidence>
<reference evidence="1 2" key="1">
    <citation type="submission" date="2018-08" db="EMBL/GenBank/DDBJ databases">
        <title>Genome and evolution of the arbuscular mycorrhizal fungus Diversispora epigaea (formerly Glomus versiforme) and its bacterial endosymbionts.</title>
        <authorList>
            <person name="Sun X."/>
            <person name="Fei Z."/>
            <person name="Harrison M."/>
        </authorList>
    </citation>
    <scope>NUCLEOTIDE SEQUENCE [LARGE SCALE GENOMIC DNA]</scope>
    <source>
        <strain evidence="1 2">IT104</strain>
    </source>
</reference>
<dbReference type="AlphaFoldDB" id="A0A397HVY8"/>
<proteinExistence type="predicted"/>
<comment type="caution">
    <text evidence="1">The sequence shown here is derived from an EMBL/GenBank/DDBJ whole genome shotgun (WGS) entry which is preliminary data.</text>
</comment>
<sequence length="390" mass="44366">MSTDLQNKIHNFLINAEERHINVTAVIHQGLEENPWISQSELRSIVDRVVEYISISNPNTFEGVSTLYDLGIIKTNKEKPLSLKQIDNNVNELKGKLRRDSSPLYCHLYSSVSNMDITKLDWKNPLTSQVISDESELVNQLSENLKKGFMNLFHNYKAVINRCASFTNGNVLTDFNKLEDGPIYTKLVHNRTWKESEESIANVTKEILSVLKDIWNNSAFSSEFAKTLSEGTYQSTIILPAIRASLKNLPIGDSFFISTSEKQSVASANRKGDGFMGRRPDIMFVAKYRETIFELMYVECSCLICTAQKKIDDNVKLWREYSDGLFWVRQTLKPDKDRFGIVGVQIAETLLLLRNLIITNLSLLYHASVTSSQRLVEGSTTVTTPRDDYP</sequence>
<accession>A0A397HVY8</accession>
<name>A0A397HVY8_9GLOM</name>